<feature type="binding site" evidence="5">
    <location>
        <position position="71"/>
    </location>
    <ligand>
        <name>ATP</name>
        <dbReference type="ChEBI" id="CHEBI:30616"/>
    </ligand>
</feature>
<dbReference type="EMBL" id="CAMXCT010000579">
    <property type="protein sequence ID" value="CAI3980707.1"/>
    <property type="molecule type" value="Genomic_DNA"/>
</dbReference>
<dbReference type="GO" id="GO:0004111">
    <property type="term" value="F:creatine kinase activity"/>
    <property type="evidence" value="ECO:0007669"/>
    <property type="project" value="InterPro"/>
</dbReference>
<evidence type="ECO:0000256" key="3">
    <source>
        <dbReference type="ARBA" id="ARBA00022777"/>
    </source>
</evidence>
<evidence type="ECO:0000256" key="4">
    <source>
        <dbReference type="ARBA" id="ARBA00022840"/>
    </source>
</evidence>
<dbReference type="AlphaFoldDB" id="A0A9P1FNM7"/>
<protein>
    <submittedName>
        <fullName evidence="9">Creatine kinase B-type (B-CK) (Creatine kinase B chain) (Creatine phosphokinase M-type) (CPK-B)</fullName>
    </submittedName>
</protein>
<evidence type="ECO:0000313" key="7">
    <source>
        <dbReference type="EMBL" id="CAI3980707.1"/>
    </source>
</evidence>
<evidence type="ECO:0000313" key="10">
    <source>
        <dbReference type="Proteomes" id="UP001152797"/>
    </source>
</evidence>
<evidence type="ECO:0000256" key="1">
    <source>
        <dbReference type="ARBA" id="ARBA00022679"/>
    </source>
</evidence>
<feature type="binding site" evidence="5">
    <location>
        <position position="5"/>
    </location>
    <ligand>
        <name>ATP</name>
        <dbReference type="ChEBI" id="CHEBI:30616"/>
    </ligand>
</feature>
<name>A0A9P1FNM7_9DINO</name>
<dbReference type="InterPro" id="IPR022414">
    <property type="entry name" value="ATP-guanido_PTrfase_cat"/>
</dbReference>
<sequence length="223" mass="24780">MVGHHDIIPLVISTTFLDPEKNGQVAGHLLQEPQSGLHLSGGLGRHWPQARGVFTNGKGLVAWINQADHLRLAYQREDAAVWQALESTLRVEQGLNNYLKAPGRLILSKARGYQFSFTDAVGYVTFCPANVGSAVQASARLLLPRLAMEEAKLKAMCRQLGLYPSRRRELSDTGERKPVWEVTVAKHMEMSPEDIAAALAYGCRKLVDEEWEMGWSCENLVKS</sequence>
<dbReference type="PANTHER" id="PTHR11547:SF38">
    <property type="entry name" value="ARGININE KINASE 1-RELATED"/>
    <property type="match status" value="1"/>
</dbReference>
<organism evidence="7">
    <name type="scientific">Cladocopium goreaui</name>
    <dbReference type="NCBI Taxonomy" id="2562237"/>
    <lineage>
        <taxon>Eukaryota</taxon>
        <taxon>Sar</taxon>
        <taxon>Alveolata</taxon>
        <taxon>Dinophyceae</taxon>
        <taxon>Suessiales</taxon>
        <taxon>Symbiodiniaceae</taxon>
        <taxon>Cladocopium</taxon>
    </lineage>
</organism>
<gene>
    <name evidence="7" type="ORF">C1SCF055_LOCUS8566</name>
</gene>
<evidence type="ECO:0000256" key="2">
    <source>
        <dbReference type="ARBA" id="ARBA00022741"/>
    </source>
</evidence>
<comment type="similarity">
    <text evidence="5">Belongs to the ATP:guanido phosphotransferase family.</text>
</comment>
<evidence type="ECO:0000256" key="5">
    <source>
        <dbReference type="PROSITE-ProRule" id="PRU00843"/>
    </source>
</evidence>
<dbReference type="PROSITE" id="PS51510">
    <property type="entry name" value="PHOSPHAGEN_KINASE_C"/>
    <property type="match status" value="1"/>
</dbReference>
<keyword evidence="4 5" id="KW-0067">ATP-binding</keyword>
<keyword evidence="10" id="KW-1185">Reference proteome</keyword>
<dbReference type="EMBL" id="CAMXCT020000579">
    <property type="protein sequence ID" value="CAL1134082.1"/>
    <property type="molecule type" value="Genomic_DNA"/>
</dbReference>
<comment type="caution">
    <text evidence="5">Lacks conserved residue(s) required for the propagation of feature annotation.</text>
</comment>
<dbReference type="Gene3D" id="3.30.590.10">
    <property type="entry name" value="Glutamine synthetase/guanido kinase, catalytic domain"/>
    <property type="match status" value="1"/>
</dbReference>
<proteinExistence type="inferred from homology"/>
<dbReference type="PANTHER" id="PTHR11547">
    <property type="entry name" value="ARGININE OR CREATINE KINASE"/>
    <property type="match status" value="1"/>
</dbReference>
<keyword evidence="3 5" id="KW-0418">Kinase</keyword>
<dbReference type="Pfam" id="PF00217">
    <property type="entry name" value="ATP-gua_Ptrans"/>
    <property type="match status" value="1"/>
</dbReference>
<dbReference type="GO" id="GO:0005615">
    <property type="term" value="C:extracellular space"/>
    <property type="evidence" value="ECO:0007669"/>
    <property type="project" value="TreeGrafter"/>
</dbReference>
<accession>A0A9P1FNM7</accession>
<dbReference type="EMBL" id="CAMXCT030000579">
    <property type="protein sequence ID" value="CAL4768019.1"/>
    <property type="molecule type" value="Genomic_DNA"/>
</dbReference>
<feature type="binding site" evidence="5">
    <location>
        <begin position="166"/>
        <end position="171"/>
    </location>
    <ligand>
        <name>ATP</name>
        <dbReference type="ChEBI" id="CHEBI:30616"/>
    </ligand>
</feature>
<dbReference type="InterPro" id="IPR014746">
    <property type="entry name" value="Gln_synth/guanido_kin_cat_dom"/>
</dbReference>
<dbReference type="SUPFAM" id="SSF55931">
    <property type="entry name" value="Glutamine synthetase/guanido kinase"/>
    <property type="match status" value="1"/>
</dbReference>
<feature type="binding site" evidence="5">
    <location>
        <begin position="136"/>
        <end position="140"/>
    </location>
    <ligand>
        <name>ATP</name>
        <dbReference type="ChEBI" id="CHEBI:30616"/>
    </ligand>
</feature>
<reference evidence="7" key="1">
    <citation type="submission" date="2022-10" db="EMBL/GenBank/DDBJ databases">
        <authorList>
            <person name="Chen Y."/>
            <person name="Dougan E. K."/>
            <person name="Chan C."/>
            <person name="Rhodes N."/>
            <person name="Thang M."/>
        </authorList>
    </citation>
    <scope>NUCLEOTIDE SEQUENCE</scope>
</reference>
<evidence type="ECO:0000259" key="6">
    <source>
        <dbReference type="PROSITE" id="PS51510"/>
    </source>
</evidence>
<keyword evidence="2 5" id="KW-0547">Nucleotide-binding</keyword>
<dbReference type="InterPro" id="IPR000749">
    <property type="entry name" value="ATP-guanido_PTrfase"/>
</dbReference>
<feature type="domain" description="Phosphagen kinase C-terminal" evidence="6">
    <location>
        <begin position="1"/>
        <end position="213"/>
    </location>
</feature>
<evidence type="ECO:0000313" key="9">
    <source>
        <dbReference type="EMBL" id="CAL4768019.1"/>
    </source>
</evidence>
<dbReference type="Proteomes" id="UP001152797">
    <property type="component" value="Unassembled WGS sequence"/>
</dbReference>
<dbReference type="OrthoDB" id="430219at2759"/>
<keyword evidence="1 5" id="KW-0808">Transferase</keyword>
<reference evidence="8" key="2">
    <citation type="submission" date="2024-04" db="EMBL/GenBank/DDBJ databases">
        <authorList>
            <person name="Chen Y."/>
            <person name="Shah S."/>
            <person name="Dougan E. K."/>
            <person name="Thang M."/>
            <person name="Chan C."/>
        </authorList>
    </citation>
    <scope>NUCLEOTIDE SEQUENCE [LARGE SCALE GENOMIC DNA]</scope>
</reference>
<evidence type="ECO:0000313" key="8">
    <source>
        <dbReference type="EMBL" id="CAL1134082.1"/>
    </source>
</evidence>
<dbReference type="GO" id="GO:0005524">
    <property type="term" value="F:ATP binding"/>
    <property type="evidence" value="ECO:0007669"/>
    <property type="project" value="UniProtKB-UniRule"/>
</dbReference>
<comment type="caution">
    <text evidence="7">The sequence shown here is derived from an EMBL/GenBank/DDBJ whole genome shotgun (WGS) entry which is preliminary data.</text>
</comment>
<dbReference type="GO" id="GO:0046314">
    <property type="term" value="P:phosphocreatine biosynthetic process"/>
    <property type="evidence" value="ECO:0007669"/>
    <property type="project" value="InterPro"/>
</dbReference>